<reference evidence="2 3" key="1">
    <citation type="submission" date="2017-09" db="EMBL/GenBank/DDBJ databases">
        <title>WGS assembly of Aquilegia coerulea Goldsmith.</title>
        <authorList>
            <person name="Hodges S."/>
            <person name="Kramer E."/>
            <person name="Nordborg M."/>
            <person name="Tomkins J."/>
            <person name="Borevitz J."/>
            <person name="Derieg N."/>
            <person name="Yan J."/>
            <person name="Mihaltcheva S."/>
            <person name="Hayes R.D."/>
            <person name="Rokhsar D."/>
        </authorList>
    </citation>
    <scope>NUCLEOTIDE SEQUENCE [LARGE SCALE GENOMIC DNA]</scope>
    <source>
        <strain evidence="3">cv. Goldsmith</strain>
    </source>
</reference>
<dbReference type="Proteomes" id="UP000230069">
    <property type="component" value="Unassembled WGS sequence"/>
</dbReference>
<proteinExistence type="predicted"/>
<dbReference type="InParanoid" id="A0A2G5D7X5"/>
<accession>A0A2G5D7X5</accession>
<gene>
    <name evidence="2" type="ORF">AQUCO_02600226v1</name>
</gene>
<feature type="transmembrane region" description="Helical" evidence="1">
    <location>
        <begin position="6"/>
        <end position="28"/>
    </location>
</feature>
<keyword evidence="3" id="KW-1185">Reference proteome</keyword>
<evidence type="ECO:0000256" key="1">
    <source>
        <dbReference type="SAM" id="Phobius"/>
    </source>
</evidence>
<feature type="transmembrane region" description="Helical" evidence="1">
    <location>
        <begin position="35"/>
        <end position="56"/>
    </location>
</feature>
<keyword evidence="1" id="KW-0472">Membrane</keyword>
<dbReference type="EMBL" id="KZ305043">
    <property type="protein sequence ID" value="PIA39625.1"/>
    <property type="molecule type" value="Genomic_DNA"/>
</dbReference>
<dbReference type="AlphaFoldDB" id="A0A2G5D7X5"/>
<sequence>MIAPLWAYLILNYWILVPIPSAGLLMLLETQAHDLLHGLLLVCLLLNGCTHFQWNINSPGVELYRVCCVSSVFISSAFIQLGATTFGV</sequence>
<organism evidence="2 3">
    <name type="scientific">Aquilegia coerulea</name>
    <name type="common">Rocky mountain columbine</name>
    <dbReference type="NCBI Taxonomy" id="218851"/>
    <lineage>
        <taxon>Eukaryota</taxon>
        <taxon>Viridiplantae</taxon>
        <taxon>Streptophyta</taxon>
        <taxon>Embryophyta</taxon>
        <taxon>Tracheophyta</taxon>
        <taxon>Spermatophyta</taxon>
        <taxon>Magnoliopsida</taxon>
        <taxon>Ranunculales</taxon>
        <taxon>Ranunculaceae</taxon>
        <taxon>Thalictroideae</taxon>
        <taxon>Aquilegia</taxon>
    </lineage>
</organism>
<keyword evidence="1" id="KW-1133">Transmembrane helix</keyword>
<evidence type="ECO:0000313" key="3">
    <source>
        <dbReference type="Proteomes" id="UP000230069"/>
    </source>
</evidence>
<keyword evidence="1" id="KW-0812">Transmembrane</keyword>
<protein>
    <submittedName>
        <fullName evidence="2">Uncharacterized protein</fullName>
    </submittedName>
</protein>
<name>A0A2G5D7X5_AQUCA</name>
<evidence type="ECO:0000313" key="2">
    <source>
        <dbReference type="EMBL" id="PIA39625.1"/>
    </source>
</evidence>